<dbReference type="RefSeq" id="XP_040799200.1">
    <property type="nucleotide sequence ID" value="XM_040945139.1"/>
</dbReference>
<evidence type="ECO:0000313" key="2">
    <source>
        <dbReference type="EMBL" id="RAK75190.1"/>
    </source>
</evidence>
<keyword evidence="1" id="KW-0812">Transmembrane</keyword>
<keyword evidence="1" id="KW-0472">Membrane</keyword>
<feature type="transmembrane region" description="Helical" evidence="1">
    <location>
        <begin position="36"/>
        <end position="55"/>
    </location>
</feature>
<keyword evidence="3" id="KW-1185">Reference proteome</keyword>
<sequence length="57" mass="6586">MSYTLRAFRHSVAYNSLLALSLNAIVQLFLEDGAIRYLYCAFRLMFISATLYGLYHC</sequence>
<dbReference type="Proteomes" id="UP000249789">
    <property type="component" value="Unassembled WGS sequence"/>
</dbReference>
<name>A0A8G1RNS7_9EURO</name>
<dbReference type="GeneID" id="63862472"/>
<evidence type="ECO:0000256" key="1">
    <source>
        <dbReference type="SAM" id="Phobius"/>
    </source>
</evidence>
<dbReference type="VEuPathDB" id="FungiDB:BO72DRAFT_449979"/>
<gene>
    <name evidence="2" type="ORF">BO72DRAFT_449979</name>
</gene>
<keyword evidence="1" id="KW-1133">Transmembrane helix</keyword>
<dbReference type="EMBL" id="KZ824660">
    <property type="protein sequence ID" value="RAK75190.1"/>
    <property type="molecule type" value="Genomic_DNA"/>
</dbReference>
<protein>
    <submittedName>
        <fullName evidence="2">Uncharacterized protein</fullName>
    </submittedName>
</protein>
<accession>A0A8G1RNS7</accession>
<proteinExistence type="predicted"/>
<reference evidence="2 3" key="1">
    <citation type="submission" date="2018-02" db="EMBL/GenBank/DDBJ databases">
        <title>The genomes of Aspergillus section Nigri reveals drivers in fungal speciation.</title>
        <authorList>
            <consortium name="DOE Joint Genome Institute"/>
            <person name="Vesth T.C."/>
            <person name="Nybo J."/>
            <person name="Theobald S."/>
            <person name="Brandl J."/>
            <person name="Frisvad J.C."/>
            <person name="Nielsen K.F."/>
            <person name="Lyhne E.K."/>
            <person name="Kogle M.E."/>
            <person name="Kuo A."/>
            <person name="Riley R."/>
            <person name="Clum A."/>
            <person name="Nolan M."/>
            <person name="Lipzen A."/>
            <person name="Salamov A."/>
            <person name="Henrissat B."/>
            <person name="Wiebenga A."/>
            <person name="De vries R.P."/>
            <person name="Grigoriev I.V."/>
            <person name="Mortensen U.H."/>
            <person name="Andersen M.R."/>
            <person name="Baker S.E."/>
        </authorList>
    </citation>
    <scope>NUCLEOTIDE SEQUENCE [LARGE SCALE GENOMIC DNA]</scope>
    <source>
        <strain evidence="2 3">CBS 313.89</strain>
    </source>
</reference>
<dbReference type="AlphaFoldDB" id="A0A8G1RNS7"/>
<evidence type="ECO:0000313" key="3">
    <source>
        <dbReference type="Proteomes" id="UP000249789"/>
    </source>
</evidence>
<feature type="transmembrane region" description="Helical" evidence="1">
    <location>
        <begin position="12"/>
        <end position="30"/>
    </location>
</feature>
<organism evidence="2 3">
    <name type="scientific">Aspergillus fijiensis CBS 313.89</name>
    <dbReference type="NCBI Taxonomy" id="1448319"/>
    <lineage>
        <taxon>Eukaryota</taxon>
        <taxon>Fungi</taxon>
        <taxon>Dikarya</taxon>
        <taxon>Ascomycota</taxon>
        <taxon>Pezizomycotina</taxon>
        <taxon>Eurotiomycetes</taxon>
        <taxon>Eurotiomycetidae</taxon>
        <taxon>Eurotiales</taxon>
        <taxon>Aspergillaceae</taxon>
        <taxon>Aspergillus</taxon>
    </lineage>
</organism>